<reference evidence="4 5" key="1">
    <citation type="journal article" date="2015" name="Genome Biol.">
        <title>Comparative genomics of Steinernema reveals deeply conserved gene regulatory networks.</title>
        <authorList>
            <person name="Dillman A.R."/>
            <person name="Macchietto M."/>
            <person name="Porter C.F."/>
            <person name="Rogers A."/>
            <person name="Williams B."/>
            <person name="Antoshechkin I."/>
            <person name="Lee M.M."/>
            <person name="Goodwin Z."/>
            <person name="Lu X."/>
            <person name="Lewis E.E."/>
            <person name="Goodrich-Blair H."/>
            <person name="Stock S.P."/>
            <person name="Adams B.J."/>
            <person name="Sternberg P.W."/>
            <person name="Mortazavi A."/>
        </authorList>
    </citation>
    <scope>NUCLEOTIDE SEQUENCE [LARGE SCALE GENOMIC DNA]</scope>
    <source>
        <strain evidence="4 5">ALL</strain>
    </source>
</reference>
<accession>A0A4U5N5N1</accession>
<protein>
    <submittedName>
        <fullName evidence="4">Uncharacterized protein</fullName>
    </submittedName>
</protein>
<keyword evidence="3" id="KW-0732">Signal</keyword>
<dbReference type="EMBL" id="AZBU02000005">
    <property type="protein sequence ID" value="TKR77553.1"/>
    <property type="molecule type" value="Genomic_DNA"/>
</dbReference>
<keyword evidence="2" id="KW-1133">Transmembrane helix</keyword>
<evidence type="ECO:0000256" key="1">
    <source>
        <dbReference type="SAM" id="MobiDB-lite"/>
    </source>
</evidence>
<feature type="transmembrane region" description="Helical" evidence="2">
    <location>
        <begin position="176"/>
        <end position="200"/>
    </location>
</feature>
<evidence type="ECO:0000313" key="5">
    <source>
        <dbReference type="Proteomes" id="UP000298663"/>
    </source>
</evidence>
<name>A0A4U5N5N1_STECR</name>
<feature type="region of interest" description="Disordered" evidence="1">
    <location>
        <begin position="53"/>
        <end position="162"/>
    </location>
</feature>
<reference evidence="4 5" key="2">
    <citation type="journal article" date="2019" name="G3 (Bethesda)">
        <title>Hybrid Assembly of the Genome of the Entomopathogenic Nematode Steinernema carpocapsae Identifies the X-Chromosome.</title>
        <authorList>
            <person name="Serra L."/>
            <person name="Macchietto M."/>
            <person name="Macias-Munoz A."/>
            <person name="McGill C.J."/>
            <person name="Rodriguez I.M."/>
            <person name="Rodriguez B."/>
            <person name="Murad R."/>
            <person name="Mortazavi A."/>
        </authorList>
    </citation>
    <scope>NUCLEOTIDE SEQUENCE [LARGE SCALE GENOMIC DNA]</scope>
    <source>
        <strain evidence="4 5">ALL</strain>
    </source>
</reference>
<sequence>MVRTFFWVSILGTAVSLINGAPLKISGNVALQKLSSEDGKELNVVSSSIASLGSSLGSTTTTGTSTVSNTSETGSTPASSKTGTGSTSSFNATTSNFSETTNVTEASSNGTDSTTASNTTEEFTSSPIITTTLSISTNKEEEKQVSKANIDSQPDPDGEPNAKRSQIFRFKISSRLLLYVFIGALVVAALSAAVFFLVALTCA</sequence>
<keyword evidence="2" id="KW-0812">Transmembrane</keyword>
<evidence type="ECO:0000313" key="4">
    <source>
        <dbReference type="EMBL" id="TKR77553.1"/>
    </source>
</evidence>
<keyword evidence="2" id="KW-0472">Membrane</keyword>
<keyword evidence="5" id="KW-1185">Reference proteome</keyword>
<organism evidence="4 5">
    <name type="scientific">Steinernema carpocapsae</name>
    <name type="common">Entomopathogenic nematode</name>
    <dbReference type="NCBI Taxonomy" id="34508"/>
    <lineage>
        <taxon>Eukaryota</taxon>
        <taxon>Metazoa</taxon>
        <taxon>Ecdysozoa</taxon>
        <taxon>Nematoda</taxon>
        <taxon>Chromadorea</taxon>
        <taxon>Rhabditida</taxon>
        <taxon>Tylenchina</taxon>
        <taxon>Panagrolaimomorpha</taxon>
        <taxon>Strongyloidoidea</taxon>
        <taxon>Steinernematidae</taxon>
        <taxon>Steinernema</taxon>
    </lineage>
</organism>
<feature type="chain" id="PRO_5020283354" evidence="3">
    <location>
        <begin position="21"/>
        <end position="203"/>
    </location>
</feature>
<feature type="compositionally biased region" description="Low complexity" evidence="1">
    <location>
        <begin position="124"/>
        <end position="137"/>
    </location>
</feature>
<dbReference type="AlphaFoldDB" id="A0A4U5N5N1"/>
<feature type="compositionally biased region" description="Polar residues" evidence="1">
    <location>
        <begin position="102"/>
        <end position="123"/>
    </location>
</feature>
<feature type="signal peptide" evidence="3">
    <location>
        <begin position="1"/>
        <end position="20"/>
    </location>
</feature>
<evidence type="ECO:0000256" key="3">
    <source>
        <dbReference type="SAM" id="SignalP"/>
    </source>
</evidence>
<dbReference type="Proteomes" id="UP000298663">
    <property type="component" value="Unassembled WGS sequence"/>
</dbReference>
<feature type="compositionally biased region" description="Low complexity" evidence="1">
    <location>
        <begin position="53"/>
        <end position="101"/>
    </location>
</feature>
<proteinExistence type="predicted"/>
<comment type="caution">
    <text evidence="4">The sequence shown here is derived from an EMBL/GenBank/DDBJ whole genome shotgun (WGS) entry which is preliminary data.</text>
</comment>
<evidence type="ECO:0000256" key="2">
    <source>
        <dbReference type="SAM" id="Phobius"/>
    </source>
</evidence>
<gene>
    <name evidence="4" type="ORF">L596_018503</name>
</gene>